<evidence type="ECO:0000313" key="3">
    <source>
        <dbReference type="Proteomes" id="UP000694388"/>
    </source>
</evidence>
<reference evidence="2" key="1">
    <citation type="submission" date="2025-08" db="UniProtKB">
        <authorList>
            <consortium name="Ensembl"/>
        </authorList>
    </citation>
    <scope>IDENTIFICATION</scope>
</reference>
<accession>A0A8C4QG23</accession>
<evidence type="ECO:0000256" key="1">
    <source>
        <dbReference type="SAM" id="Coils"/>
    </source>
</evidence>
<dbReference type="AlphaFoldDB" id="A0A8C4QG23"/>
<organism evidence="2 3">
    <name type="scientific">Eptatretus burgeri</name>
    <name type="common">Inshore hagfish</name>
    <dbReference type="NCBI Taxonomy" id="7764"/>
    <lineage>
        <taxon>Eukaryota</taxon>
        <taxon>Metazoa</taxon>
        <taxon>Chordata</taxon>
        <taxon>Craniata</taxon>
        <taxon>Vertebrata</taxon>
        <taxon>Cyclostomata</taxon>
        <taxon>Myxini</taxon>
        <taxon>Myxiniformes</taxon>
        <taxon>Myxinidae</taxon>
        <taxon>Eptatretinae</taxon>
        <taxon>Eptatretus</taxon>
    </lineage>
</organism>
<dbReference type="GeneTree" id="ENSGT00390000015102"/>
<evidence type="ECO:0000313" key="2">
    <source>
        <dbReference type="Ensembl" id="ENSEBUP00000014842.1"/>
    </source>
</evidence>
<sequence>MTLLSISWKSDVSIDDDPEYLLVLNDIIKTVGKPHNFGLTEEEMDEIERCAVQKQLEQEEAERKRLTELETQEAVERARHLKEWKSALDEAKRLEMEVLIKETASMKKYLSQHIMPTLTRGLIELCNDRPQDPVDFLVRLQHRSHIYSSIYSYAACGCLAASFLSGWRSCATDAVALVTSEFVLISPISEG</sequence>
<dbReference type="CDD" id="cd22967">
    <property type="entry name" value="DD_AK7"/>
    <property type="match status" value="1"/>
</dbReference>
<keyword evidence="1" id="KW-0175">Coiled coil</keyword>
<feature type="coiled-coil region" evidence="1">
    <location>
        <begin position="44"/>
        <end position="72"/>
    </location>
</feature>
<dbReference type="InterPro" id="IPR047499">
    <property type="entry name" value="DD_AK7"/>
</dbReference>
<dbReference type="Ensembl" id="ENSEBUT00000015418.1">
    <property type="protein sequence ID" value="ENSEBUP00000014842.1"/>
    <property type="gene ID" value="ENSEBUG00000009362.1"/>
</dbReference>
<proteinExistence type="predicted"/>
<name>A0A8C4QG23_EPTBU</name>
<dbReference type="Gene3D" id="1.20.890.10">
    <property type="entry name" value="cAMP-dependent protein kinase regulatory subunit, dimerization-anchoring domain"/>
    <property type="match status" value="1"/>
</dbReference>
<protein>
    <submittedName>
        <fullName evidence="2">Uncharacterized protein</fullName>
    </submittedName>
</protein>
<keyword evidence="3" id="KW-1185">Reference proteome</keyword>
<dbReference type="InterPro" id="IPR007858">
    <property type="entry name" value="Dpy-30_motif"/>
</dbReference>
<dbReference type="Pfam" id="PF05186">
    <property type="entry name" value="Dpy-30"/>
    <property type="match status" value="1"/>
</dbReference>
<reference evidence="2" key="2">
    <citation type="submission" date="2025-09" db="UniProtKB">
        <authorList>
            <consortium name="Ensembl"/>
        </authorList>
    </citation>
    <scope>IDENTIFICATION</scope>
</reference>
<dbReference type="Proteomes" id="UP000694388">
    <property type="component" value="Unplaced"/>
</dbReference>